<dbReference type="STRING" id="1423758.FC41_GL001021"/>
<dbReference type="GeneID" id="82847011"/>
<name>I7L625_9LACO</name>
<dbReference type="EMBL" id="CAKE01000009">
    <property type="protein sequence ID" value="CCI81772.1"/>
    <property type="molecule type" value="Genomic_DNA"/>
</dbReference>
<comment type="caution">
    <text evidence="1">The sequence shown here is derived from an EMBL/GenBank/DDBJ whole genome shotgun (WGS) entry which is preliminary data.</text>
</comment>
<evidence type="ECO:0000313" key="1">
    <source>
        <dbReference type="EMBL" id="CCI81772.1"/>
    </source>
</evidence>
<gene>
    <name evidence="1" type="ORF">BN55_00260</name>
</gene>
<dbReference type="PATRIC" id="fig|1423758.3.peg.1032"/>
<dbReference type="eggNOG" id="ENOG5030AXR">
    <property type="taxonomic scope" value="Bacteria"/>
</dbReference>
<dbReference type="AlphaFoldDB" id="I7L625"/>
<sequence length="128" mass="14724">MQESDDKALLRAGFNLHNVFNNMIKNIQTDTSHWLEIVEANVDQISDLISSYHKIAAQIKQQTLENSGLPSYLENANLDMLNLMDSFNQEILDFDDFVDLPDHEKAFTKFVLTVNSSNEMLLRLKYAN</sequence>
<protein>
    <submittedName>
        <fullName evidence="1">Uncharacterized protein</fullName>
    </submittedName>
</protein>
<dbReference type="RefSeq" id="WP_008470653.1">
    <property type="nucleotide sequence ID" value="NZ_AYZP01000002.1"/>
</dbReference>
<dbReference type="OrthoDB" id="2315496at2"/>
<dbReference type="Proteomes" id="UP000009320">
    <property type="component" value="Unassembled WGS sequence"/>
</dbReference>
<proteinExistence type="predicted"/>
<organism evidence="1 2">
    <name type="scientific">Lactobacillus hominis DSM 23910 = CRBIP 24.179</name>
    <dbReference type="NCBI Taxonomy" id="1423758"/>
    <lineage>
        <taxon>Bacteria</taxon>
        <taxon>Bacillati</taxon>
        <taxon>Bacillota</taxon>
        <taxon>Bacilli</taxon>
        <taxon>Lactobacillales</taxon>
        <taxon>Lactobacillaceae</taxon>
        <taxon>Lactobacillus</taxon>
    </lineage>
</organism>
<reference evidence="1 2" key="1">
    <citation type="submission" date="2012-06" db="EMBL/GenBank/DDBJ databases">
        <title>Draft Genome Sequence of Lactobacillus hominis Strain CRBIP 24.179T, isolated from human intestine.</title>
        <authorList>
            <person name="Cousin S."/>
            <person name="Ma L."/>
            <person name="Bizet C."/>
            <person name="Loux V."/>
            <person name="Bouchier C."/>
            <person name="Clermont D."/>
            <person name="Creno S."/>
        </authorList>
    </citation>
    <scope>NUCLEOTIDE SEQUENCE [LARGE SCALE GENOMIC DNA]</scope>
    <source>
        <strain evidence="2">CRBIP 24.179T</strain>
    </source>
</reference>
<evidence type="ECO:0000313" key="2">
    <source>
        <dbReference type="Proteomes" id="UP000009320"/>
    </source>
</evidence>
<accession>I7L625</accession>
<keyword evidence="2" id="KW-1185">Reference proteome</keyword>